<dbReference type="SUPFAM" id="SSF47616">
    <property type="entry name" value="GST C-terminal domain-like"/>
    <property type="match status" value="1"/>
</dbReference>
<comment type="caution">
    <text evidence="9">The sequence shown here is derived from an EMBL/GenBank/DDBJ whole genome shotgun (WGS) entry which is preliminary data.</text>
</comment>
<dbReference type="SUPFAM" id="SSF52833">
    <property type="entry name" value="Thioredoxin-like"/>
    <property type="match status" value="1"/>
</dbReference>
<dbReference type="GeneID" id="29984864"/>
<evidence type="ECO:0000259" key="8">
    <source>
        <dbReference type="PROSITE" id="PS50405"/>
    </source>
</evidence>
<dbReference type="InterPro" id="IPR008030">
    <property type="entry name" value="NmrA-like"/>
</dbReference>
<dbReference type="PROSITE" id="PS50404">
    <property type="entry name" value="GST_NTER"/>
    <property type="match status" value="1"/>
</dbReference>
<name>A0A2P5A0H5_9HYPO</name>
<dbReference type="InterPro" id="IPR036291">
    <property type="entry name" value="NAD(P)-bd_dom_sf"/>
</dbReference>
<dbReference type="SUPFAM" id="SSF51730">
    <property type="entry name" value="FAD-linked oxidoreductase"/>
    <property type="match status" value="1"/>
</dbReference>
<dbReference type="Gene3D" id="3.40.50.720">
    <property type="entry name" value="NAD(P)-binding Rossmann-like Domain"/>
    <property type="match status" value="1"/>
</dbReference>
<dbReference type="InterPro" id="IPR036282">
    <property type="entry name" value="Glutathione-S-Trfase_C_sf"/>
</dbReference>
<evidence type="ECO:0000256" key="2">
    <source>
        <dbReference type="ARBA" id="ARBA00007409"/>
    </source>
</evidence>
<dbReference type="RefSeq" id="XP_024406574.1">
    <property type="nucleotide sequence ID" value="XM_024548758.1"/>
</dbReference>
<dbReference type="InterPro" id="IPR004045">
    <property type="entry name" value="Glutathione_S-Trfase_N"/>
</dbReference>
<dbReference type="GO" id="GO:0071949">
    <property type="term" value="F:FAD binding"/>
    <property type="evidence" value="ECO:0007669"/>
    <property type="project" value="TreeGrafter"/>
</dbReference>
<keyword evidence="10" id="KW-1185">Reference proteome</keyword>
<dbReference type="EC" id="1.5.5.2" evidence="3 6"/>
<dbReference type="InterPro" id="IPR029041">
    <property type="entry name" value="FAD-linked_oxidoreductase-like"/>
</dbReference>
<evidence type="ECO:0000313" key="10">
    <source>
        <dbReference type="Proteomes" id="UP000054821"/>
    </source>
</evidence>
<evidence type="ECO:0000256" key="4">
    <source>
        <dbReference type="ARBA" id="ARBA00023002"/>
    </source>
</evidence>
<dbReference type="GO" id="GO:0004657">
    <property type="term" value="F:proline dehydrogenase activity"/>
    <property type="evidence" value="ECO:0007669"/>
    <property type="project" value="UniProtKB-EC"/>
</dbReference>
<evidence type="ECO:0000313" key="9">
    <source>
        <dbReference type="EMBL" id="PON30054.1"/>
    </source>
</evidence>
<dbReference type="PANTHER" id="PTHR13914">
    <property type="entry name" value="PROLINE OXIDASE"/>
    <property type="match status" value="1"/>
</dbReference>
<dbReference type="STRING" id="398673.A0A2P5A0H5"/>
<sequence length="702" mass="77518">MARKIVTVVGATGVQGGSIIDALLNDDRYHIRAVTRNVESQPAKALTARGVEVVQATTDDALSLTDAFEGSAIIFGVTDFFGLFASHGAFEAMEIESRQALNLAKAAAATRTLEHYVWSTLPDAKTQSSGQFLVPHFESKNIADRFILSQPELLAKTTPLFNIERNPFLHTMLKNLLYNHFCAGENASEVKATINNIKNMGFRGVILTYAKETSGKSSSEKDSLNDESQGVDNEIMAWHQGVLQTIRMIGDGDFLALKLTGAGEAVTTALSSGKPLPEQMESALLDVCNEAISRHVNVFVDAEQHHVQPGIDKVALNLMRRYNRSGVAVVFNTYQGYLKSTPRILLDHLHKAREEEFVMGIKLVRGAYMSTEPRHLIHNTKEETDISYDSIAEGLIRGQYADWTQDEAFNSPKLELFLATHNLPSTLKAQKLQNSRMHAQLPLIRIQYGQLLGMADEVSLTLLQTNREDTSGKRFAATEVYKCLTWGAHRAHIALNELKLPFEEEIIDLSTPRTPEYLAVNPRGLVPSLSYNGQIITESGIVAQFLADAHPSHLVPTGGTPEAALARARINFFVDIYFTKANSQYHKALFAKTNEEAEAAAQEFVKQLEKEVEPLLSDAAPYFGGSKTLTLAEVLTGSFILRLLALPKNGVGPESLIKDLPTKTPNFYKWATAVIEHPSVNSIWNEENVVSRTKAFLEKQKA</sequence>
<comment type="catalytic activity">
    <reaction evidence="6">
        <text>L-proline + a quinone = (S)-1-pyrroline-5-carboxylate + a quinol + H(+)</text>
        <dbReference type="Rhea" id="RHEA:23784"/>
        <dbReference type="ChEBI" id="CHEBI:15378"/>
        <dbReference type="ChEBI" id="CHEBI:17388"/>
        <dbReference type="ChEBI" id="CHEBI:24646"/>
        <dbReference type="ChEBI" id="CHEBI:60039"/>
        <dbReference type="ChEBI" id="CHEBI:132124"/>
        <dbReference type="EC" id="1.5.5.2"/>
    </reaction>
</comment>
<evidence type="ECO:0000259" key="7">
    <source>
        <dbReference type="PROSITE" id="PS50404"/>
    </source>
</evidence>
<evidence type="ECO:0000256" key="3">
    <source>
        <dbReference type="ARBA" id="ARBA00012695"/>
    </source>
</evidence>
<dbReference type="Gene3D" id="1.20.1050.10">
    <property type="match status" value="1"/>
</dbReference>
<evidence type="ECO:0000256" key="1">
    <source>
        <dbReference type="ARBA" id="ARBA00005869"/>
    </source>
</evidence>
<comment type="similarity">
    <text evidence="2">Belongs to the GST superfamily.</text>
</comment>
<keyword evidence="6" id="KW-0285">Flavoprotein</keyword>
<dbReference type="AlphaFoldDB" id="A0A2P5A0H5"/>
<dbReference type="Gene3D" id="3.40.30.10">
    <property type="entry name" value="Glutaredoxin"/>
    <property type="match status" value="1"/>
</dbReference>
<reference evidence="9 10" key="1">
    <citation type="journal article" date="2016" name="Genome Announc.">
        <title>Draft Whole-Genome Sequence of Trichoderma gamsii T6085, a Promising Biocontrol Agent of Fusarium Head Blight on Wheat.</title>
        <authorList>
            <person name="Baroncelli R."/>
            <person name="Zapparata A."/>
            <person name="Piaggeschi G."/>
            <person name="Sarrocco S."/>
            <person name="Vannacci G."/>
        </authorList>
    </citation>
    <scope>NUCLEOTIDE SEQUENCE [LARGE SCALE GENOMIC DNA]</scope>
    <source>
        <strain evidence="9 10">T6085</strain>
    </source>
</reference>
<dbReference type="Pfam" id="PF05368">
    <property type="entry name" value="NmrA"/>
    <property type="match status" value="1"/>
</dbReference>
<feature type="domain" description="GST N-terminal" evidence="7">
    <location>
        <begin position="475"/>
        <end position="554"/>
    </location>
</feature>
<dbReference type="InterPro" id="IPR010987">
    <property type="entry name" value="Glutathione-S-Trfase_C-like"/>
</dbReference>
<dbReference type="GO" id="GO:0005739">
    <property type="term" value="C:mitochondrion"/>
    <property type="evidence" value="ECO:0007669"/>
    <property type="project" value="TreeGrafter"/>
</dbReference>
<dbReference type="EMBL" id="JPDN02000003">
    <property type="protein sequence ID" value="PON30054.1"/>
    <property type="molecule type" value="Genomic_DNA"/>
</dbReference>
<dbReference type="SUPFAM" id="SSF51735">
    <property type="entry name" value="NAD(P)-binding Rossmann-fold domains"/>
    <property type="match status" value="1"/>
</dbReference>
<comment type="function">
    <text evidence="6">Converts proline to delta-1-pyrroline-5-carboxylate.</text>
</comment>
<dbReference type="InterPro" id="IPR015659">
    <property type="entry name" value="Proline_oxidase"/>
</dbReference>
<evidence type="ECO:0000256" key="6">
    <source>
        <dbReference type="RuleBase" id="RU364054"/>
    </source>
</evidence>
<dbReference type="CDD" id="cd03057">
    <property type="entry name" value="GST_N_Beta"/>
    <property type="match status" value="1"/>
</dbReference>
<keyword evidence="6" id="KW-0274">FAD</keyword>
<proteinExistence type="inferred from homology"/>
<dbReference type="PROSITE" id="PS50405">
    <property type="entry name" value="GST_CTER"/>
    <property type="match status" value="1"/>
</dbReference>
<dbReference type="InterPro" id="IPR036249">
    <property type="entry name" value="Thioredoxin-like_sf"/>
</dbReference>
<dbReference type="SFLD" id="SFLDS00019">
    <property type="entry name" value="Glutathione_Transferase_(cytos"/>
    <property type="match status" value="1"/>
</dbReference>
<dbReference type="InterPro" id="IPR040079">
    <property type="entry name" value="Glutathione_S-Trfase"/>
</dbReference>
<protein>
    <recommendedName>
        <fullName evidence="3 6">Proline dehydrogenase</fullName>
        <ecNumber evidence="3 6">1.5.5.2</ecNumber>
    </recommendedName>
</protein>
<organism evidence="9 10">
    <name type="scientific">Trichoderma gamsii</name>
    <dbReference type="NCBI Taxonomy" id="398673"/>
    <lineage>
        <taxon>Eukaryota</taxon>
        <taxon>Fungi</taxon>
        <taxon>Dikarya</taxon>
        <taxon>Ascomycota</taxon>
        <taxon>Pezizomycotina</taxon>
        <taxon>Sordariomycetes</taxon>
        <taxon>Hypocreomycetidae</taxon>
        <taxon>Hypocreales</taxon>
        <taxon>Hypocreaceae</taxon>
        <taxon>Trichoderma</taxon>
    </lineage>
</organism>
<gene>
    <name evidence="9" type="ORF">TGAM01_v201420</name>
</gene>
<comment type="cofactor">
    <cofactor evidence="6">
        <name>FAD</name>
        <dbReference type="ChEBI" id="CHEBI:57692"/>
    </cofactor>
</comment>
<evidence type="ECO:0000256" key="5">
    <source>
        <dbReference type="ARBA" id="ARBA00023062"/>
    </source>
</evidence>
<dbReference type="InterPro" id="IPR002872">
    <property type="entry name" value="Proline_DH_dom"/>
</dbReference>
<dbReference type="Proteomes" id="UP000054821">
    <property type="component" value="Unassembled WGS sequence"/>
</dbReference>
<feature type="domain" description="GST C-terminal" evidence="8">
    <location>
        <begin position="563"/>
        <end position="702"/>
    </location>
</feature>
<dbReference type="GO" id="GO:0010133">
    <property type="term" value="P:L-proline catabolic process to L-glutamate"/>
    <property type="evidence" value="ECO:0007669"/>
    <property type="project" value="TreeGrafter"/>
</dbReference>
<accession>A0A2P5A0H5</accession>
<dbReference type="SFLD" id="SFLDG00358">
    <property type="entry name" value="Main_(cytGST)"/>
    <property type="match status" value="1"/>
</dbReference>
<dbReference type="PANTHER" id="PTHR13914:SF0">
    <property type="entry name" value="PROLINE DEHYDROGENASE 1, MITOCHONDRIAL"/>
    <property type="match status" value="1"/>
</dbReference>
<dbReference type="Gene3D" id="3.20.20.220">
    <property type="match status" value="1"/>
</dbReference>
<comment type="similarity">
    <text evidence="1 6">Belongs to the proline oxidase family.</text>
</comment>
<keyword evidence="4 6" id="KW-0560">Oxidoreductase</keyword>
<dbReference type="Pfam" id="PF01619">
    <property type="entry name" value="Pro_dh"/>
    <property type="match status" value="1"/>
</dbReference>
<keyword evidence="5 6" id="KW-0642">Proline metabolism</keyword>